<dbReference type="PANTHER" id="PTHR31973:SF113">
    <property type="entry name" value="PROTEIN FAR1-RELATED SEQUENCE 5-LIKE"/>
    <property type="match status" value="1"/>
</dbReference>
<dbReference type="Proteomes" id="UP000790787">
    <property type="component" value="Chromosome 19"/>
</dbReference>
<dbReference type="OrthoDB" id="1938144at2759"/>
<organism evidence="2 3">
    <name type="scientific">Nicotiana tabacum</name>
    <name type="common">Common tobacco</name>
    <dbReference type="NCBI Taxonomy" id="4097"/>
    <lineage>
        <taxon>Eukaryota</taxon>
        <taxon>Viridiplantae</taxon>
        <taxon>Streptophyta</taxon>
        <taxon>Embryophyta</taxon>
        <taxon>Tracheophyta</taxon>
        <taxon>Spermatophyta</taxon>
        <taxon>Magnoliopsida</taxon>
        <taxon>eudicotyledons</taxon>
        <taxon>Gunneridae</taxon>
        <taxon>Pentapetalae</taxon>
        <taxon>asterids</taxon>
        <taxon>lamiids</taxon>
        <taxon>Solanales</taxon>
        <taxon>Solanaceae</taxon>
        <taxon>Nicotianoideae</taxon>
        <taxon>Nicotianeae</taxon>
        <taxon>Nicotiana</taxon>
    </lineage>
</organism>
<dbReference type="InterPro" id="IPR004332">
    <property type="entry name" value="Transposase_MuDR"/>
</dbReference>
<reference evidence="2" key="1">
    <citation type="journal article" date="2014" name="Nat. Commun.">
        <title>The tobacco genome sequence and its comparison with those of tomato and potato.</title>
        <authorList>
            <person name="Sierro N."/>
            <person name="Battey J.N."/>
            <person name="Ouadi S."/>
            <person name="Bakaher N."/>
            <person name="Bovet L."/>
            <person name="Willig A."/>
            <person name="Goepfert S."/>
            <person name="Peitsch M.C."/>
            <person name="Ivanov N.V."/>
        </authorList>
    </citation>
    <scope>NUCLEOTIDE SEQUENCE [LARGE SCALE GENOMIC DNA]</scope>
</reference>
<evidence type="ECO:0000313" key="3">
    <source>
        <dbReference type="RefSeq" id="XP_016494524.1"/>
    </source>
</evidence>
<proteinExistence type="predicted"/>
<keyword evidence="2" id="KW-1185">Reference proteome</keyword>
<dbReference type="STRING" id="4097.A0A1S4C0F1"/>
<dbReference type="GeneID" id="107813739"/>
<evidence type="ECO:0000259" key="1">
    <source>
        <dbReference type="Pfam" id="PF03108"/>
    </source>
</evidence>
<dbReference type="PANTHER" id="PTHR31973">
    <property type="entry name" value="POLYPROTEIN, PUTATIVE-RELATED"/>
    <property type="match status" value="1"/>
</dbReference>
<protein>
    <recommendedName>
        <fullName evidence="1">Transposase MuDR plant domain-containing protein</fullName>
    </recommendedName>
</protein>
<name>A0A1S4C0F1_TOBAC</name>
<gene>
    <name evidence="3" type="primary">LOC107813739</name>
</gene>
<dbReference type="AlphaFoldDB" id="A0A1S4C0F1"/>
<reference evidence="3" key="2">
    <citation type="submission" date="2025-08" db="UniProtKB">
        <authorList>
            <consortium name="RefSeq"/>
        </authorList>
    </citation>
    <scope>IDENTIFICATION</scope>
</reference>
<evidence type="ECO:0000313" key="2">
    <source>
        <dbReference type="Proteomes" id="UP000790787"/>
    </source>
</evidence>
<dbReference type="Pfam" id="PF03108">
    <property type="entry name" value="DBD_Tnp_Mut"/>
    <property type="match status" value="1"/>
</dbReference>
<sequence length="377" mass="43366">MSKLVIMLQLNGWWDSVGRYKDFDVEGIEVNDDLNYSQLNSAVTEHLMIDTSAKFIEIKYTLNEHCPPMEIQSDMGVRVYMETKKENKNLGMYPLCITLRDFDLECISRTVKLIDMQTSPPIVEYESIIITEHTPNVIEVGQVYQDKQIIVSAMKHYSIMNKFQFRVKRSSARSYCLVCVGDNCTWHFKSTSINESALFKVRKFNRLHTCSLMDNTDIQRKPTAMVVGSMVMPKYADPKTIYTPKNIQTDMLSDHGVNLKYMQAWRAKDKALEFLRGHPADSYSRLPSYLYILEKTYPGSVVKLQKTEDDCFLYSFIALSTSIRSWEHCRPVVVVDGTFLKSAYRRIMLIASTMDAAGSILPLAYTVVDSEDDASWR</sequence>
<dbReference type="PaxDb" id="4097-A0A1S4C0F1"/>
<dbReference type="OMA" id="WHNIYLA"/>
<accession>A0A1S4C0F1</accession>
<dbReference type="KEGG" id="nta:107813739"/>
<dbReference type="RefSeq" id="XP_016494524.1">
    <property type="nucleotide sequence ID" value="XM_016639038.1"/>
</dbReference>